<dbReference type="Gene3D" id="1.50.40.10">
    <property type="entry name" value="Mitochondrial carrier domain"/>
    <property type="match status" value="1"/>
</dbReference>
<feature type="region of interest" description="Disordered" evidence="8">
    <location>
        <begin position="38"/>
        <end position="65"/>
    </location>
</feature>
<reference evidence="10 11" key="1">
    <citation type="submission" date="2018-11" db="EMBL/GenBank/DDBJ databases">
        <authorList>
            <consortium name="Pathogen Informatics"/>
        </authorList>
    </citation>
    <scope>NUCLEOTIDE SEQUENCE [LARGE SCALE GENOMIC DNA]</scope>
</reference>
<evidence type="ECO:0000256" key="4">
    <source>
        <dbReference type="ARBA" id="ARBA00023136"/>
    </source>
</evidence>
<feature type="compositionally biased region" description="Polar residues" evidence="8">
    <location>
        <begin position="50"/>
        <end position="65"/>
    </location>
</feature>
<comment type="similarity">
    <text evidence="2 6">Belongs to the mitochondrial carrier (TC 2.A.29) family.</text>
</comment>
<keyword evidence="11" id="KW-1185">Reference proteome</keyword>
<dbReference type="GO" id="GO:0016020">
    <property type="term" value="C:membrane"/>
    <property type="evidence" value="ECO:0007669"/>
    <property type="project" value="UniProtKB-SubCell"/>
</dbReference>
<evidence type="ECO:0000313" key="11">
    <source>
        <dbReference type="Proteomes" id="UP000270296"/>
    </source>
</evidence>
<dbReference type="SUPFAM" id="SSF103506">
    <property type="entry name" value="Mitochondrial carrier"/>
    <property type="match status" value="1"/>
</dbReference>
<dbReference type="InterPro" id="IPR023395">
    <property type="entry name" value="MCP_dom_sf"/>
</dbReference>
<evidence type="ECO:0000256" key="8">
    <source>
        <dbReference type="SAM" id="MobiDB-lite"/>
    </source>
</evidence>
<dbReference type="EMBL" id="UZAM01014092">
    <property type="protein sequence ID" value="VDP31924.1"/>
    <property type="molecule type" value="Genomic_DNA"/>
</dbReference>
<comment type="subcellular location">
    <subcellularLocation>
        <location evidence="1">Membrane</location>
        <topology evidence="1">Multi-pass membrane protein</topology>
    </subcellularLocation>
</comment>
<evidence type="ECO:0000256" key="3">
    <source>
        <dbReference type="ARBA" id="ARBA00022692"/>
    </source>
</evidence>
<organism evidence="10 11">
    <name type="scientific">Soboliphyme baturini</name>
    <dbReference type="NCBI Taxonomy" id="241478"/>
    <lineage>
        <taxon>Eukaryota</taxon>
        <taxon>Metazoa</taxon>
        <taxon>Ecdysozoa</taxon>
        <taxon>Nematoda</taxon>
        <taxon>Enoplea</taxon>
        <taxon>Dorylaimia</taxon>
        <taxon>Dioctophymatida</taxon>
        <taxon>Dioctophymatoidea</taxon>
        <taxon>Soboliphymatidae</taxon>
        <taxon>Soboliphyme</taxon>
    </lineage>
</organism>
<evidence type="ECO:0000256" key="5">
    <source>
        <dbReference type="PROSITE-ProRule" id="PRU00282"/>
    </source>
</evidence>
<accession>A0A3P8DJ20</accession>
<evidence type="ECO:0000256" key="2">
    <source>
        <dbReference type="ARBA" id="ARBA00006375"/>
    </source>
</evidence>
<gene>
    <name evidence="10" type="ORF">SBAD_LOCUS10448</name>
</gene>
<dbReference type="GO" id="GO:1904983">
    <property type="term" value="P:glycine import into mitochondrion"/>
    <property type="evidence" value="ECO:0007669"/>
    <property type="project" value="TreeGrafter"/>
</dbReference>
<protein>
    <submittedName>
        <fullName evidence="10">Uncharacterized protein</fullName>
    </submittedName>
</protein>
<evidence type="ECO:0000256" key="6">
    <source>
        <dbReference type="RuleBase" id="RU000488"/>
    </source>
</evidence>
<name>A0A3P8DJ20_9BILA</name>
<evidence type="ECO:0000256" key="7">
    <source>
        <dbReference type="SAM" id="Coils"/>
    </source>
</evidence>
<feature type="repeat" description="Solcar" evidence="5">
    <location>
        <begin position="377"/>
        <end position="461"/>
    </location>
</feature>
<evidence type="ECO:0000256" key="1">
    <source>
        <dbReference type="ARBA" id="ARBA00004141"/>
    </source>
</evidence>
<keyword evidence="4 5" id="KW-0472">Membrane</keyword>
<dbReference type="OrthoDB" id="1924968at2759"/>
<dbReference type="InterPro" id="IPR018108">
    <property type="entry name" value="MCP_transmembrane"/>
</dbReference>
<keyword evidence="3 5" id="KW-0812">Transmembrane</keyword>
<keyword evidence="7" id="KW-0175">Coiled coil</keyword>
<dbReference type="AlphaFoldDB" id="A0A3P8DJ20"/>
<feature type="transmembrane region" description="Helical" evidence="9">
    <location>
        <begin position="373"/>
        <end position="396"/>
    </location>
</feature>
<keyword evidence="9" id="KW-1133">Transmembrane helix</keyword>
<dbReference type="PROSITE" id="PS50920">
    <property type="entry name" value="SOLCAR"/>
    <property type="match status" value="2"/>
</dbReference>
<sequence>MVFIFRTSTTENKLYDNGNADSHEKEILESNRKFLDAENLHDEPQLPVSEDNTLTGSDIEDQSPNQSCNSIKLVSVSGGQLFVSPAEENMISTVNRTESTKEPHSSLVSVSTTECHLSEEEILQRHCEQEKQEKLLAEWKELDMMEKMLRMEIDGKDLRIRDCDNMIKKFKDETQEMSERALVYESAGRTMAALWNNLTKISAQYEQNQVVLKEAVRNGEKVLEKSQDRFRRLKDYVTEVIKSAHDETEKMKREKEANIFALKAKVRKSELESDALEKEIQHLSSGLQNYLLGFSVRVVVSTVLLPPTVIKTRFESATYSYPSVLAAARDIVKNEKVWGLYSGGLPTVLRDAPYSGIYLAFYRLHLSLVPEGMFAACSAIAFFVCAASSSFLACVLTQPLDMVKTQMQLLPLQNRSFLLTLLRIAKTTGVMSLFDGLGPRVLRKCLMTASNWTIFEEVDSNCPLQFAYIIFKITHFQVSLFHDRKT</sequence>
<feature type="repeat" description="Solcar" evidence="5">
    <location>
        <begin position="284"/>
        <end position="368"/>
    </location>
</feature>
<dbReference type="PANTHER" id="PTHR46181">
    <property type="entry name" value="MITOCHONDRIAL GLYCINE TRANSPORTER"/>
    <property type="match status" value="1"/>
</dbReference>
<feature type="coiled-coil region" evidence="7">
    <location>
        <begin position="252"/>
        <end position="279"/>
    </location>
</feature>
<evidence type="ECO:0000313" key="10">
    <source>
        <dbReference type="EMBL" id="VDP31924.1"/>
    </source>
</evidence>
<dbReference type="GO" id="GO:0015187">
    <property type="term" value="F:glycine transmembrane transporter activity"/>
    <property type="evidence" value="ECO:0007669"/>
    <property type="project" value="TreeGrafter"/>
</dbReference>
<dbReference type="Pfam" id="PF00153">
    <property type="entry name" value="Mito_carr"/>
    <property type="match status" value="2"/>
</dbReference>
<keyword evidence="6" id="KW-0813">Transport</keyword>
<dbReference type="GO" id="GO:0005739">
    <property type="term" value="C:mitochondrion"/>
    <property type="evidence" value="ECO:0007669"/>
    <property type="project" value="TreeGrafter"/>
</dbReference>
<evidence type="ECO:0000256" key="9">
    <source>
        <dbReference type="SAM" id="Phobius"/>
    </source>
</evidence>
<proteinExistence type="inferred from homology"/>
<dbReference type="PANTHER" id="PTHR46181:SF3">
    <property type="entry name" value="MITOCHONDRIAL GLYCINE TRANSPORTER"/>
    <property type="match status" value="1"/>
</dbReference>
<dbReference type="Proteomes" id="UP000270296">
    <property type="component" value="Unassembled WGS sequence"/>
</dbReference>